<evidence type="ECO:0000259" key="4">
    <source>
        <dbReference type="Pfam" id="PF12770"/>
    </source>
</evidence>
<protein>
    <recommendedName>
        <fullName evidence="4">CHAT domain-containing protein</fullName>
    </recommendedName>
</protein>
<accession>A0A067SMV8</accession>
<feature type="compositionally biased region" description="Basic and acidic residues" evidence="3">
    <location>
        <begin position="1"/>
        <end position="15"/>
    </location>
</feature>
<dbReference type="Pfam" id="PF13374">
    <property type="entry name" value="TPR_10"/>
    <property type="match status" value="1"/>
</dbReference>
<dbReference type="STRING" id="685588.A0A067SMV8"/>
<gene>
    <name evidence="5" type="ORF">GALMADRAFT_77895</name>
</gene>
<dbReference type="OrthoDB" id="9991317at2759"/>
<evidence type="ECO:0000256" key="2">
    <source>
        <dbReference type="ARBA" id="ARBA00022803"/>
    </source>
</evidence>
<keyword evidence="1" id="KW-0677">Repeat</keyword>
<dbReference type="HOGENOM" id="CLU_001305_0_1_1"/>
<dbReference type="SUPFAM" id="SSF81901">
    <property type="entry name" value="HCP-like"/>
    <property type="match status" value="1"/>
</dbReference>
<dbReference type="AlphaFoldDB" id="A0A067SMV8"/>
<evidence type="ECO:0000256" key="1">
    <source>
        <dbReference type="ARBA" id="ARBA00022737"/>
    </source>
</evidence>
<organism evidence="5 6">
    <name type="scientific">Galerina marginata (strain CBS 339.88)</name>
    <dbReference type="NCBI Taxonomy" id="685588"/>
    <lineage>
        <taxon>Eukaryota</taxon>
        <taxon>Fungi</taxon>
        <taxon>Dikarya</taxon>
        <taxon>Basidiomycota</taxon>
        <taxon>Agaricomycotina</taxon>
        <taxon>Agaricomycetes</taxon>
        <taxon>Agaricomycetidae</taxon>
        <taxon>Agaricales</taxon>
        <taxon>Agaricineae</taxon>
        <taxon>Strophariaceae</taxon>
        <taxon>Galerina</taxon>
    </lineage>
</organism>
<sequence length="1265" mass="139467">MPESKLPSDSDRKSDAPSTQEPGPHIVEVRISGGENDRTEASAKESPQLLVTDIGQAVCTADTDKNTIVTDEFLNAGKDGASEMIDLAISLMAECKAGLSISNLNNAVFLFRQVKDCRPTKHPLHTDSLRDLASVLGVRFMYTNQIHDLTESLNIRSEIDEHWDSDQNSTHSGNTAIGPEDETDTQNILKLAKEMLTDFQRSTSLHVLNNVVLLIRESLAHRPAASTSGFVVLTTLVDALYARFHHSDDLTDLNEAISNLQDASKCCTERDRQQSNINLRICGLLLTRFDLMGDISDHQTALENIKGTETSTSILRLLEFADELHEQFTQSGNMADLNNAVTLFREGIAKLPQGSENYAAVVNNLASALLTRFEQGGQRTISLHRQALELRLPPHPDRSGSLNNLANALLTRFEQGGQQGDLDEAISLHRQALELQLSPHPNQSRLLNNLASALSTRFWQEGGQSDLDEAISLHRQALELRLPPHPFRPISLNNLANALLTRFEQGGQQGDLDEAISLNRQALELFVPPHPNRSSLLNNLASALSTRFRQEGQRSDLDEAISLHRQALELRLPLHPNRSGSLNNLASALLTRFEQGGQQSDLDEAISLHRQALELRLPPHPDQFGSLHNLAFALSTRFEQGGQRSDLDEAISLDRQALELFVPPHPSRSGSLNHLANALSTRFEQGGQQSDLDEAISLFRTATQYSFQSTSHRLQVAKRWIGCADRNQHNSAIDAYEAALEALPQVAALSLDVASRQDSLTARSDGLARDASRCAIRSGHIDKAIEFLEAGRSIFWSQVLSLRSPFDELHKCSPGLADELQAIATALEIGSHRDVSAEILDNRKKLSIDQEASRLNRLNEKWAASIDQVRILPGFEDFLRPSRIFSLKSAASEHPVVVLIANDDGSHCLIMTSINVHHIALPTLGTPELHKLCRLVQVAQMASSRSFIEEAHETILRLMEDCTSRMGVRINYKLGSSDDIFRYILRILWDDLVSPVINLLQIKKLGDTLPVLRWCPTGQFAFLPIHAAGCFDGEQAIECASDYFISSYIPTISSLLGRESPVSAEAFKMIAVIQSHDLPSTKMELANIRRHVPHSALTELGVSGVPAGVEDVAACLPDASVVHFACHGIQDALEPLNSGLKLDDGLLRISRIMKEKMPNGALAFLCACETAKGDAKLPDEVLSLGASMIFSGFQRVVATMWEMKDEDGPAIADAFYEELFRGPDGKRALEPDMTKSSLALHLAVKKLRSQGVSFRRWVPFIHMGK</sequence>
<reference evidence="6" key="1">
    <citation type="journal article" date="2014" name="Proc. Natl. Acad. Sci. U.S.A.">
        <title>Extensive sampling of basidiomycete genomes demonstrates inadequacy of the white-rot/brown-rot paradigm for wood decay fungi.</title>
        <authorList>
            <person name="Riley R."/>
            <person name="Salamov A.A."/>
            <person name="Brown D.W."/>
            <person name="Nagy L.G."/>
            <person name="Floudas D."/>
            <person name="Held B.W."/>
            <person name="Levasseur A."/>
            <person name="Lombard V."/>
            <person name="Morin E."/>
            <person name="Otillar R."/>
            <person name="Lindquist E.A."/>
            <person name="Sun H."/>
            <person name="LaButti K.M."/>
            <person name="Schmutz J."/>
            <person name="Jabbour D."/>
            <person name="Luo H."/>
            <person name="Baker S.E."/>
            <person name="Pisabarro A.G."/>
            <person name="Walton J.D."/>
            <person name="Blanchette R.A."/>
            <person name="Henrissat B."/>
            <person name="Martin F."/>
            <person name="Cullen D."/>
            <person name="Hibbett D.S."/>
            <person name="Grigoriev I.V."/>
        </authorList>
    </citation>
    <scope>NUCLEOTIDE SEQUENCE [LARGE SCALE GENOMIC DNA]</scope>
    <source>
        <strain evidence="6">CBS 339.88</strain>
    </source>
</reference>
<feature type="domain" description="CHAT" evidence="4">
    <location>
        <begin position="985"/>
        <end position="1264"/>
    </location>
</feature>
<keyword evidence="6" id="KW-1185">Reference proteome</keyword>
<proteinExistence type="predicted"/>
<dbReference type="InterPro" id="IPR011990">
    <property type="entry name" value="TPR-like_helical_dom_sf"/>
</dbReference>
<dbReference type="PANTHER" id="PTHR45641">
    <property type="entry name" value="TETRATRICOPEPTIDE REPEAT PROTEIN (AFU_ORTHOLOGUE AFUA_6G03870)"/>
    <property type="match status" value="1"/>
</dbReference>
<evidence type="ECO:0000313" key="6">
    <source>
        <dbReference type="Proteomes" id="UP000027222"/>
    </source>
</evidence>
<dbReference type="InterPro" id="IPR024983">
    <property type="entry name" value="CHAT_dom"/>
</dbReference>
<dbReference type="Proteomes" id="UP000027222">
    <property type="component" value="Unassembled WGS sequence"/>
</dbReference>
<dbReference type="PANTHER" id="PTHR45641:SF19">
    <property type="entry name" value="NEPHROCYSTIN-3"/>
    <property type="match status" value="1"/>
</dbReference>
<keyword evidence="2" id="KW-0802">TPR repeat</keyword>
<name>A0A067SMV8_GALM3</name>
<evidence type="ECO:0000313" key="5">
    <source>
        <dbReference type="EMBL" id="KDR69014.1"/>
    </source>
</evidence>
<dbReference type="SUPFAM" id="SSF48452">
    <property type="entry name" value="TPR-like"/>
    <property type="match status" value="1"/>
</dbReference>
<dbReference type="Gene3D" id="1.25.40.10">
    <property type="entry name" value="Tetratricopeptide repeat domain"/>
    <property type="match status" value="2"/>
</dbReference>
<evidence type="ECO:0000256" key="3">
    <source>
        <dbReference type="SAM" id="MobiDB-lite"/>
    </source>
</evidence>
<dbReference type="Pfam" id="PF12770">
    <property type="entry name" value="CHAT"/>
    <property type="match status" value="1"/>
</dbReference>
<dbReference type="EMBL" id="KL142404">
    <property type="protein sequence ID" value="KDR69014.1"/>
    <property type="molecule type" value="Genomic_DNA"/>
</dbReference>
<feature type="region of interest" description="Disordered" evidence="3">
    <location>
        <begin position="1"/>
        <end position="46"/>
    </location>
</feature>